<keyword evidence="2" id="KW-1185">Reference proteome</keyword>
<accession>A0AAV2IE05</accession>
<protein>
    <submittedName>
        <fullName evidence="1">Uncharacterized protein</fullName>
    </submittedName>
</protein>
<organism evidence="1 2">
    <name type="scientific">Lymnaea stagnalis</name>
    <name type="common">Great pond snail</name>
    <name type="synonym">Helix stagnalis</name>
    <dbReference type="NCBI Taxonomy" id="6523"/>
    <lineage>
        <taxon>Eukaryota</taxon>
        <taxon>Metazoa</taxon>
        <taxon>Spiralia</taxon>
        <taxon>Lophotrochozoa</taxon>
        <taxon>Mollusca</taxon>
        <taxon>Gastropoda</taxon>
        <taxon>Heterobranchia</taxon>
        <taxon>Euthyneura</taxon>
        <taxon>Panpulmonata</taxon>
        <taxon>Hygrophila</taxon>
        <taxon>Lymnaeoidea</taxon>
        <taxon>Lymnaeidae</taxon>
        <taxon>Lymnaea</taxon>
    </lineage>
</organism>
<reference evidence="1 2" key="1">
    <citation type="submission" date="2024-04" db="EMBL/GenBank/DDBJ databases">
        <authorList>
            <consortium name="Genoscope - CEA"/>
            <person name="William W."/>
        </authorList>
    </citation>
    <scope>NUCLEOTIDE SEQUENCE [LARGE SCALE GENOMIC DNA]</scope>
</reference>
<gene>
    <name evidence="1" type="ORF">GSLYS_00016641001</name>
</gene>
<proteinExistence type="predicted"/>
<name>A0AAV2IE05_LYMST</name>
<dbReference type="Proteomes" id="UP001497497">
    <property type="component" value="Unassembled WGS sequence"/>
</dbReference>
<evidence type="ECO:0000313" key="2">
    <source>
        <dbReference type="Proteomes" id="UP001497497"/>
    </source>
</evidence>
<sequence>MAKRYADNAANRRLGRLGMSVGGIYRQRSYGLIRFSSSFKRYKSTLKKYSQESGQRYRKSVYKSSYPKTQRRTKLYADNATNRRLGRVGMLSGGVFRQRSLGFKSFKFSCRVRVYKDTPKNRQLGRVGMLY</sequence>
<dbReference type="EMBL" id="CAXITT010000525">
    <property type="protein sequence ID" value="CAL1543107.1"/>
    <property type="molecule type" value="Genomic_DNA"/>
</dbReference>
<evidence type="ECO:0000313" key="1">
    <source>
        <dbReference type="EMBL" id="CAL1543107.1"/>
    </source>
</evidence>
<dbReference type="AlphaFoldDB" id="A0AAV2IE05"/>
<comment type="caution">
    <text evidence="1">The sequence shown here is derived from an EMBL/GenBank/DDBJ whole genome shotgun (WGS) entry which is preliminary data.</text>
</comment>